<dbReference type="RefSeq" id="WP_126018496.1">
    <property type="nucleotide sequence ID" value="NZ_CP034437.1"/>
</dbReference>
<protein>
    <submittedName>
        <fullName evidence="1">Uncharacterized protein</fullName>
    </submittedName>
</protein>
<proteinExistence type="predicted"/>
<organism evidence="1 2">
    <name type="scientific">Paenibacillus albus</name>
    <dbReference type="NCBI Taxonomy" id="2495582"/>
    <lineage>
        <taxon>Bacteria</taxon>
        <taxon>Bacillati</taxon>
        <taxon>Bacillota</taxon>
        <taxon>Bacilli</taxon>
        <taxon>Bacillales</taxon>
        <taxon>Paenibacillaceae</taxon>
        <taxon>Paenibacillus</taxon>
    </lineage>
</organism>
<sequence length="208" mass="23915">MKRAIIDNKGIPPLAGICTYEDACKPGFTVDRSVELLKRFNFISKGLNQMQAAHLARVPEWEVKSAFGYHLWLDAEHSAAIRKRVSEMREPPLGLDQVPDEKLRVWLDEAIHGDDTIELLVGFYRVIRAEIIKALNRYLAEMNRIAEHPTYRLLRGMLQDQEEMLDWGEQALAALIDSPEKELHAQQWEHHLLAYLRDAGGFSGMIRK</sequence>
<evidence type="ECO:0000313" key="2">
    <source>
        <dbReference type="Proteomes" id="UP000272528"/>
    </source>
</evidence>
<accession>A0A3S9AA59</accession>
<keyword evidence="2" id="KW-1185">Reference proteome</keyword>
<dbReference type="EMBL" id="CP034437">
    <property type="protein sequence ID" value="AZN42615.1"/>
    <property type="molecule type" value="Genomic_DNA"/>
</dbReference>
<dbReference type="KEGG" id="palb:EJC50_25180"/>
<dbReference type="AlphaFoldDB" id="A0A3S9AA59"/>
<dbReference type="Proteomes" id="UP000272528">
    <property type="component" value="Chromosome"/>
</dbReference>
<evidence type="ECO:0000313" key="1">
    <source>
        <dbReference type="EMBL" id="AZN42615.1"/>
    </source>
</evidence>
<name>A0A3S9AA59_9BACL</name>
<dbReference type="OrthoDB" id="1392385at2"/>
<reference evidence="2" key="1">
    <citation type="submission" date="2018-12" db="EMBL/GenBank/DDBJ databases">
        <title>Genome sequence of Peanibacillus sp.</title>
        <authorList>
            <person name="Subramani G."/>
            <person name="Srinivasan S."/>
            <person name="Kim M.K."/>
        </authorList>
    </citation>
    <scope>NUCLEOTIDE SEQUENCE [LARGE SCALE GENOMIC DNA]</scope>
    <source>
        <strain evidence="2">18JY67-1</strain>
    </source>
</reference>
<gene>
    <name evidence="1" type="ORF">EJC50_25180</name>
</gene>